<dbReference type="EMBL" id="BAAANT010000047">
    <property type="protein sequence ID" value="GAA2155648.1"/>
    <property type="molecule type" value="Genomic_DNA"/>
</dbReference>
<evidence type="ECO:0000313" key="1">
    <source>
        <dbReference type="EMBL" id="GAA2155648.1"/>
    </source>
</evidence>
<name>A0ABN3A7R7_9ACTN</name>
<accession>A0ABN3A7R7</accession>
<organism evidence="1 2">
    <name type="scientific">Kitasatospora kazusensis</name>
    <dbReference type="NCBI Taxonomy" id="407974"/>
    <lineage>
        <taxon>Bacteria</taxon>
        <taxon>Bacillati</taxon>
        <taxon>Actinomycetota</taxon>
        <taxon>Actinomycetes</taxon>
        <taxon>Kitasatosporales</taxon>
        <taxon>Streptomycetaceae</taxon>
        <taxon>Kitasatospora</taxon>
    </lineage>
</organism>
<sequence>MPTGRREVEREQIGLLPGYAGPTDRRVAPVDVQGFLGPAGLAQVLAQGVEGGEPGEAALYSE</sequence>
<dbReference type="Proteomes" id="UP001422759">
    <property type="component" value="Unassembled WGS sequence"/>
</dbReference>
<comment type="caution">
    <text evidence="1">The sequence shown here is derived from an EMBL/GenBank/DDBJ whole genome shotgun (WGS) entry which is preliminary data.</text>
</comment>
<reference evidence="1 2" key="1">
    <citation type="journal article" date="2019" name="Int. J. Syst. Evol. Microbiol.">
        <title>The Global Catalogue of Microorganisms (GCM) 10K type strain sequencing project: providing services to taxonomists for standard genome sequencing and annotation.</title>
        <authorList>
            <consortium name="The Broad Institute Genomics Platform"/>
            <consortium name="The Broad Institute Genome Sequencing Center for Infectious Disease"/>
            <person name="Wu L."/>
            <person name="Ma J."/>
        </authorList>
    </citation>
    <scope>NUCLEOTIDE SEQUENCE [LARGE SCALE GENOMIC DNA]</scope>
    <source>
        <strain evidence="1 2">JCM 14560</strain>
    </source>
</reference>
<protein>
    <submittedName>
        <fullName evidence="1">Uncharacterized protein</fullName>
    </submittedName>
</protein>
<keyword evidence="2" id="KW-1185">Reference proteome</keyword>
<gene>
    <name evidence="1" type="ORF">GCM10009760_55760</name>
</gene>
<evidence type="ECO:0000313" key="2">
    <source>
        <dbReference type="Proteomes" id="UP001422759"/>
    </source>
</evidence>
<proteinExistence type="predicted"/>